<gene>
    <name evidence="2" type="ORF">ccrud_10120</name>
</gene>
<evidence type="ECO:0000313" key="3">
    <source>
        <dbReference type="Proteomes" id="UP000076929"/>
    </source>
</evidence>
<dbReference type="Proteomes" id="UP000076929">
    <property type="component" value="Chromosome"/>
</dbReference>
<keyword evidence="3" id="KW-1185">Reference proteome</keyword>
<sequence>MAAIALATALLLGAAPAHASEKTEPSTVAESVALDPKKEIKVSTPNYWEDAEAKPGDIIRIPYRGNHTYSDLKVEAAEPFQDFSTLIELDNSIVIAVPKTLTGVASVAPVFTVSDKFGEIDTFSITVQVNPLTQTEQEHRSALFDVISQIANRMPHLPFVAELLKY</sequence>
<dbReference type="STRING" id="1652495.ccrud_10120"/>
<feature type="signal peptide" evidence="1">
    <location>
        <begin position="1"/>
        <end position="19"/>
    </location>
</feature>
<evidence type="ECO:0000256" key="1">
    <source>
        <dbReference type="SAM" id="SignalP"/>
    </source>
</evidence>
<dbReference type="EMBL" id="CP015622">
    <property type="protein sequence ID" value="ANE04521.1"/>
    <property type="molecule type" value="Genomic_DNA"/>
</dbReference>
<keyword evidence="1" id="KW-0732">Signal</keyword>
<name>A0A172QV51_9CORY</name>
<organism evidence="2 3">
    <name type="scientific">Corynebacterium crudilactis</name>
    <dbReference type="NCBI Taxonomy" id="1652495"/>
    <lineage>
        <taxon>Bacteria</taxon>
        <taxon>Bacillati</taxon>
        <taxon>Actinomycetota</taxon>
        <taxon>Actinomycetes</taxon>
        <taxon>Mycobacteriales</taxon>
        <taxon>Corynebacteriaceae</taxon>
        <taxon>Corynebacterium</taxon>
    </lineage>
</organism>
<evidence type="ECO:0000313" key="2">
    <source>
        <dbReference type="EMBL" id="ANE04521.1"/>
    </source>
</evidence>
<accession>A0A172QV51</accession>
<proteinExistence type="predicted"/>
<feature type="chain" id="PRO_5007999866" evidence="1">
    <location>
        <begin position="20"/>
        <end position="166"/>
    </location>
</feature>
<protein>
    <submittedName>
        <fullName evidence="2">Uncharacterized protein</fullName>
    </submittedName>
</protein>
<dbReference type="AlphaFoldDB" id="A0A172QV51"/>
<dbReference type="KEGG" id="ccjz:ccrud_10120"/>
<reference evidence="2 3" key="1">
    <citation type="submission" date="2016-05" db="EMBL/GenBank/DDBJ databases">
        <title>Complete genome sequence of Corynebacterium crudilactis, a new Corynebacterium species isolated from raw cow's milk.</title>
        <authorList>
            <person name="Christian R."/>
            <person name="Zimmermann J."/>
            <person name="Lipski A."/>
            <person name="Kalinowski J."/>
        </authorList>
    </citation>
    <scope>NUCLEOTIDE SEQUENCE [LARGE SCALE GENOMIC DNA]</scope>
    <source>
        <strain evidence="2 3">JZ16</strain>
    </source>
</reference>